<proteinExistence type="predicted"/>
<protein>
    <submittedName>
        <fullName evidence="1">Predicted protein</fullName>
    </submittedName>
</protein>
<dbReference type="EMBL" id="DS545651">
    <property type="protein sequence ID" value="EDQ48943.1"/>
    <property type="molecule type" value="Genomic_DNA"/>
</dbReference>
<organism>
    <name type="scientific">Physcomitrium patens</name>
    <name type="common">Spreading-leaved earth moss</name>
    <name type="synonym">Physcomitrella patens</name>
    <dbReference type="NCBI Taxonomy" id="3218"/>
    <lineage>
        <taxon>Eukaryota</taxon>
        <taxon>Viridiplantae</taxon>
        <taxon>Streptophyta</taxon>
        <taxon>Embryophyta</taxon>
        <taxon>Bryophyta</taxon>
        <taxon>Bryophytina</taxon>
        <taxon>Bryopsida</taxon>
        <taxon>Funariidae</taxon>
        <taxon>Funariales</taxon>
        <taxon>Funariaceae</taxon>
        <taxon>Physcomitrium</taxon>
    </lineage>
</organism>
<evidence type="ECO:0000313" key="1">
    <source>
        <dbReference type="EMBL" id="EDQ48943.1"/>
    </source>
</evidence>
<dbReference type="AlphaFoldDB" id="A9U5V9"/>
<name>A9U5V9_PHYPA</name>
<accession>A9U5V9</accession>
<gene>
    <name evidence="1" type="ORF">PHYPADRAFT_102843</name>
</gene>
<reference evidence="1" key="1">
    <citation type="journal article" date="2008" name="Science">
        <title>The Physcomitrella genome reveals evolutionary insights into the conquest of land by plants.</title>
        <authorList>
            <person name="Rensing S."/>
            <person name="Lang D."/>
            <person name="Zimmer A."/>
            <person name="Terry A."/>
            <person name="Salamov A."/>
            <person name="Shapiro H."/>
            <person name="Nishiyama T."/>
            <person name="Perroud P.-F."/>
            <person name="Lindquist E."/>
            <person name="Kamisugi Y."/>
            <person name="Tanahashi T."/>
            <person name="Sakakibara K."/>
            <person name="Fujita T."/>
            <person name="Oishi K."/>
            <person name="Shin-I T."/>
            <person name="Kuroki Y."/>
            <person name="Toyoda A."/>
            <person name="Suzuki Y."/>
            <person name="Hashimoto A."/>
            <person name="Yamaguchi K."/>
            <person name="Sugano A."/>
            <person name="Kohara Y."/>
            <person name="Fujiyama A."/>
            <person name="Anterola A."/>
            <person name="Aoki S."/>
            <person name="Ashton N."/>
            <person name="Barbazuk W.B."/>
            <person name="Barker E."/>
            <person name="Bennetzen J."/>
            <person name="Bezanilla M."/>
            <person name="Blankenship R."/>
            <person name="Cho S.H."/>
            <person name="Dutcher S."/>
            <person name="Estelle M."/>
            <person name="Fawcett J.A."/>
            <person name="Gundlach H."/>
            <person name="Hanada K."/>
            <person name="Heyl A."/>
            <person name="Hicks K.A."/>
            <person name="Hugh J."/>
            <person name="Lohr M."/>
            <person name="Mayer K."/>
            <person name="Melkozernov A."/>
            <person name="Murata T."/>
            <person name="Nelson D."/>
            <person name="Pils B."/>
            <person name="Prigge M."/>
            <person name="Reiss B."/>
            <person name="Renner T."/>
            <person name="Rombauts S."/>
            <person name="Rushton P."/>
            <person name="Sanderfoot A."/>
            <person name="Schween G."/>
            <person name="Shiu S.-H."/>
            <person name="Stueber K."/>
            <person name="Theodoulou F.L."/>
            <person name="Tu H."/>
            <person name="Van de Peer Y."/>
            <person name="Verrier P.J."/>
            <person name="Waters E."/>
            <person name="Wood A."/>
            <person name="Yang L."/>
            <person name="Cove D."/>
            <person name="Cuming A."/>
            <person name="Hasebe M."/>
            <person name="Lucas S."/>
            <person name="Mishler D.B."/>
            <person name="Reski R."/>
            <person name="Grigoriev I."/>
            <person name="Quatrano R.S."/>
            <person name="Boore J.L."/>
        </authorList>
    </citation>
    <scope>NUCLEOTIDE SEQUENCE [LARGE SCALE GENOMIC DNA]</scope>
</reference>
<sequence length="417" mass="47849">MEDISMKSLDRLNTLDGPNVKEFFEAFCIFMEEQQKIQAIERDITKALQGIVNKFGRFNGCNITKFLQVYTCEMETCQIPEAKMISSFYLAIEPGIHRKVKRLLERGVETWSKSQELLKKEFIDANEDKITKRQFLDWIELQPGTHMDLYEFQKEFEKRFYQLSSSERQSLDAIKIELFLNGLDDAMGDKLFILLADESTESGCTNNWEELKEATILLAKQQRAQAKGVGVWSKKSSTLASISSLSIQGINLEKREIEQQLEDFEGGANFLQMKESGSFIKDGEGKNKDFDQIITMEGQNIKKIEGNMELKDLEINDNKDENYGYSTLNMFMQVDDGNLDGTSHGVIQHIEITQGYDVSQGCIQEEMKDVLQEYIQEEMIDISQDNVAKEDCGIKGKGLYGRLKSSMESKQQEKRCK</sequence>